<dbReference type="OrthoDB" id="2367597at2759"/>
<accession>A0A015KWL3</accession>
<dbReference type="GO" id="GO:0003677">
    <property type="term" value="F:DNA binding"/>
    <property type="evidence" value="ECO:0007669"/>
    <property type="project" value="UniProtKB-UniRule"/>
</dbReference>
<feature type="DNA-binding region" description="HMG box" evidence="1">
    <location>
        <begin position="4"/>
        <end position="61"/>
    </location>
</feature>
<keyword evidence="4" id="KW-1185">Reference proteome</keyword>
<dbReference type="HOGENOM" id="CLU_2198417_0_0_1"/>
<evidence type="ECO:0000259" key="2">
    <source>
        <dbReference type="PROSITE" id="PS50118"/>
    </source>
</evidence>
<dbReference type="SUPFAM" id="SSF47095">
    <property type="entry name" value="HMG-box"/>
    <property type="match status" value="1"/>
</dbReference>
<organism evidence="3 4">
    <name type="scientific">Rhizophagus irregularis (strain DAOM 197198w)</name>
    <name type="common">Glomus intraradices</name>
    <dbReference type="NCBI Taxonomy" id="1432141"/>
    <lineage>
        <taxon>Eukaryota</taxon>
        <taxon>Fungi</taxon>
        <taxon>Fungi incertae sedis</taxon>
        <taxon>Mucoromycota</taxon>
        <taxon>Glomeromycotina</taxon>
        <taxon>Glomeromycetes</taxon>
        <taxon>Glomerales</taxon>
        <taxon>Glomeraceae</taxon>
        <taxon>Rhizophagus</taxon>
    </lineage>
</organism>
<dbReference type="Proteomes" id="UP000022910">
    <property type="component" value="Unassembled WGS sequence"/>
</dbReference>
<dbReference type="Gene3D" id="1.10.30.10">
    <property type="entry name" value="High mobility group box domain"/>
    <property type="match status" value="1"/>
</dbReference>
<gene>
    <name evidence="3" type="ORF">RirG_143030</name>
</gene>
<dbReference type="InterPro" id="IPR036910">
    <property type="entry name" value="HMG_box_dom_sf"/>
</dbReference>
<protein>
    <recommendedName>
        <fullName evidence="2">HMG box domain-containing protein</fullName>
    </recommendedName>
</protein>
<dbReference type="InterPro" id="IPR009071">
    <property type="entry name" value="HMG_box_dom"/>
</dbReference>
<dbReference type="GO" id="GO:0005634">
    <property type="term" value="C:nucleus"/>
    <property type="evidence" value="ECO:0007669"/>
    <property type="project" value="UniProtKB-UniRule"/>
</dbReference>
<keyword evidence="1" id="KW-0539">Nucleus</keyword>
<evidence type="ECO:0000256" key="1">
    <source>
        <dbReference type="PROSITE-ProRule" id="PRU00267"/>
    </source>
</evidence>
<feature type="domain" description="HMG box" evidence="2">
    <location>
        <begin position="4"/>
        <end position="61"/>
    </location>
</feature>
<dbReference type="CDD" id="cd00084">
    <property type="entry name" value="HMG-box_SF"/>
    <property type="match status" value="1"/>
</dbReference>
<sequence>MSSNKRSPNGYIVFYKFYKKMLVKDYPNLSPQERMAKAGELWRSLPNELKNSFIEYANDYRILNSIQPTSSVIPELPLEKKKDLGLVMIFDDLSSNSKKQKLLKKSKI</sequence>
<keyword evidence="1" id="KW-0238">DNA-binding</keyword>
<evidence type="ECO:0000313" key="3">
    <source>
        <dbReference type="EMBL" id="EXX64406.1"/>
    </source>
</evidence>
<name>A0A015KWL3_RHIIW</name>
<dbReference type="EMBL" id="JEMT01023258">
    <property type="protein sequence ID" value="EXX64406.1"/>
    <property type="molecule type" value="Genomic_DNA"/>
</dbReference>
<dbReference type="PROSITE" id="PS50118">
    <property type="entry name" value="HMG_BOX_2"/>
    <property type="match status" value="1"/>
</dbReference>
<comment type="caution">
    <text evidence="3">The sequence shown here is derived from an EMBL/GenBank/DDBJ whole genome shotgun (WGS) entry which is preliminary data.</text>
</comment>
<evidence type="ECO:0000313" key="4">
    <source>
        <dbReference type="Proteomes" id="UP000022910"/>
    </source>
</evidence>
<dbReference type="AlphaFoldDB" id="A0A015KWL3"/>
<proteinExistence type="predicted"/>
<reference evidence="3 4" key="1">
    <citation type="submission" date="2014-02" db="EMBL/GenBank/DDBJ databases">
        <title>Single nucleus genome sequencing reveals high similarity among nuclei of an endomycorrhizal fungus.</title>
        <authorList>
            <person name="Lin K."/>
            <person name="Geurts R."/>
            <person name="Zhang Z."/>
            <person name="Limpens E."/>
            <person name="Saunders D.G."/>
            <person name="Mu D."/>
            <person name="Pang E."/>
            <person name="Cao H."/>
            <person name="Cha H."/>
            <person name="Lin T."/>
            <person name="Zhou Q."/>
            <person name="Shang Y."/>
            <person name="Li Y."/>
            <person name="Ivanov S."/>
            <person name="Sharma T."/>
            <person name="Velzen R.V."/>
            <person name="Ruijter N.D."/>
            <person name="Aanen D.K."/>
            <person name="Win J."/>
            <person name="Kamoun S."/>
            <person name="Bisseling T."/>
            <person name="Huang S."/>
        </authorList>
    </citation>
    <scope>NUCLEOTIDE SEQUENCE [LARGE SCALE GENOMIC DNA]</scope>
    <source>
        <strain evidence="4">DAOM197198w</strain>
    </source>
</reference>
<dbReference type="Pfam" id="PF00505">
    <property type="entry name" value="HMG_box"/>
    <property type="match status" value="1"/>
</dbReference>